<protein>
    <submittedName>
        <fullName evidence="2">DJ-1/PfpI family protein</fullName>
    </submittedName>
</protein>
<organism evidence="2 3">
    <name type="scientific">Solibacillus palustris</name>
    <dbReference type="NCBI Taxonomy" id="2908203"/>
    <lineage>
        <taxon>Bacteria</taxon>
        <taxon>Bacillati</taxon>
        <taxon>Bacillota</taxon>
        <taxon>Bacilli</taxon>
        <taxon>Bacillales</taxon>
        <taxon>Caryophanaceae</taxon>
        <taxon>Solibacillus</taxon>
    </lineage>
</organism>
<dbReference type="RefSeq" id="WP_241368567.1">
    <property type="nucleotide sequence ID" value="NZ_JAKZFC010000001.1"/>
</dbReference>
<sequence length="180" mass="19801">MKKTAVLIYPNFSEYELTTALSVLMQGAKPVSIISIGKEPVKGEAGLTLIADQTIDQINYEEFDSLLLTGCMDIFAILENNKYIDFIKKISNQDNFIIASISSSPALLAKAGLLKNKNFTVGLLEEARITSGLFEGANYVNELLVKDGNIITAWGSAFIKFGILFGKTLDLQFEEGWYGK</sequence>
<proteinExistence type="predicted"/>
<accession>A0ABS9UB13</accession>
<dbReference type="Proteomes" id="UP001316087">
    <property type="component" value="Unassembled WGS sequence"/>
</dbReference>
<dbReference type="PANTHER" id="PTHR48094">
    <property type="entry name" value="PROTEIN/NUCLEIC ACID DEGLYCASE DJ-1-RELATED"/>
    <property type="match status" value="1"/>
</dbReference>
<feature type="domain" description="DJ-1/PfpI" evidence="1">
    <location>
        <begin position="2"/>
        <end position="161"/>
    </location>
</feature>
<dbReference type="InterPro" id="IPR029062">
    <property type="entry name" value="Class_I_gatase-like"/>
</dbReference>
<dbReference type="EMBL" id="JAKZFC010000001">
    <property type="protein sequence ID" value="MCH7321542.1"/>
    <property type="molecule type" value="Genomic_DNA"/>
</dbReference>
<dbReference type="InterPro" id="IPR050325">
    <property type="entry name" value="Prot/Nucl_acid_deglycase"/>
</dbReference>
<reference evidence="2 3" key="1">
    <citation type="submission" date="2022-03" db="EMBL/GenBank/DDBJ databases">
        <authorList>
            <person name="Jo J.-H."/>
            <person name="Im W.-T."/>
        </authorList>
    </citation>
    <scope>NUCLEOTIDE SEQUENCE [LARGE SCALE GENOMIC DNA]</scope>
    <source>
        <strain evidence="2 3">MA9</strain>
    </source>
</reference>
<evidence type="ECO:0000313" key="3">
    <source>
        <dbReference type="Proteomes" id="UP001316087"/>
    </source>
</evidence>
<dbReference type="InterPro" id="IPR002818">
    <property type="entry name" value="DJ-1/PfpI"/>
</dbReference>
<dbReference type="SUPFAM" id="SSF52317">
    <property type="entry name" value="Class I glutamine amidotransferase-like"/>
    <property type="match status" value="1"/>
</dbReference>
<dbReference type="Pfam" id="PF01965">
    <property type="entry name" value="DJ-1_PfpI"/>
    <property type="match status" value="1"/>
</dbReference>
<evidence type="ECO:0000259" key="1">
    <source>
        <dbReference type="Pfam" id="PF01965"/>
    </source>
</evidence>
<gene>
    <name evidence="2" type="ORF">LZ480_06510</name>
</gene>
<evidence type="ECO:0000313" key="2">
    <source>
        <dbReference type="EMBL" id="MCH7321542.1"/>
    </source>
</evidence>
<dbReference type="Gene3D" id="3.40.50.880">
    <property type="match status" value="1"/>
</dbReference>
<comment type="caution">
    <text evidence="2">The sequence shown here is derived from an EMBL/GenBank/DDBJ whole genome shotgun (WGS) entry which is preliminary data.</text>
</comment>
<name>A0ABS9UB13_9BACL</name>
<keyword evidence="3" id="KW-1185">Reference proteome</keyword>
<dbReference type="PANTHER" id="PTHR48094:SF12">
    <property type="entry name" value="PARKINSON DISEASE PROTEIN 7 HOMOLOG"/>
    <property type="match status" value="1"/>
</dbReference>